<feature type="transmembrane region" description="Helical" evidence="12">
    <location>
        <begin position="7"/>
        <end position="28"/>
    </location>
</feature>
<dbReference type="PROSITE" id="PS50109">
    <property type="entry name" value="HIS_KIN"/>
    <property type="match status" value="1"/>
</dbReference>
<feature type="coiled-coil region" evidence="11">
    <location>
        <begin position="282"/>
        <end position="316"/>
    </location>
</feature>
<dbReference type="Proteomes" id="UP001597362">
    <property type="component" value="Unassembled WGS sequence"/>
</dbReference>
<evidence type="ECO:0000259" key="13">
    <source>
        <dbReference type="PROSITE" id="PS50109"/>
    </source>
</evidence>
<dbReference type="CDD" id="cd00082">
    <property type="entry name" value="HisKA"/>
    <property type="match status" value="1"/>
</dbReference>
<comment type="catalytic activity">
    <reaction evidence="1">
        <text>ATP + protein L-histidine = ADP + protein N-phospho-L-histidine.</text>
        <dbReference type="EC" id="2.7.13.3"/>
    </reaction>
</comment>
<accession>A0ABW4YQT7</accession>
<dbReference type="SUPFAM" id="SSF47384">
    <property type="entry name" value="Homodimeric domain of signal transducing histidine kinase"/>
    <property type="match status" value="1"/>
</dbReference>
<dbReference type="PANTHER" id="PTHR45436:SF5">
    <property type="entry name" value="SENSOR HISTIDINE KINASE TRCS"/>
    <property type="match status" value="1"/>
</dbReference>
<evidence type="ECO:0000256" key="10">
    <source>
        <dbReference type="ARBA" id="ARBA00023012"/>
    </source>
</evidence>
<dbReference type="SMART" id="SM00387">
    <property type="entry name" value="HATPase_c"/>
    <property type="match status" value="1"/>
</dbReference>
<name>A0ABW4YQT7_9BACL</name>
<dbReference type="RefSeq" id="WP_377775600.1">
    <property type="nucleotide sequence ID" value="NZ_JBHUHO010000049.1"/>
</dbReference>
<dbReference type="Pfam" id="PF00512">
    <property type="entry name" value="HisKA"/>
    <property type="match status" value="1"/>
</dbReference>
<sequence>MSISKRIFLYSLGIVSIVALFILLYFTWMLSPLYAREVEQQRITSIKKLQSAQLTEIDTQINDALHAFETPNSIISMELPKQNATINVHTFYNNFEITIVDQDLRQWYKDIVALMKNLDKLKQKEVDNEFQTIGKRLEHLIDTKGVQQDFPSDLFTFKELSEPIDISKLFSTADQPKFYRNGDKQFIMAVKAGDKTNLYTTYMGIATTDDKYYLVLAAVLTPKLTALSSVITQSLPMLLSTLIIVILLATIIFTKVLVRPIQMISRKMSLMKTGNYEFDAISSKKQAQLKQKLDEYDQLEVDLHALYRELDRQKNYLQEQNSRQKTFLAASSHQLKTPVTASLLLLDGMIEEIGKYKDTHKYLPVVKAKMLDMQLIINQLLLLNQQTSGDIELQTVRVATIINSLLDRHHILIEEKQLKIEMDVEEYKSIVTDVLYFEKVLDNLIINAIHYTPNMERILITSSENQLQIENTGTQLDEAYAEKIFEPFVRPAQARAGHGLGLYIVAQYAALLAMEIRIVNNKENNSVIATLLLNKE</sequence>
<dbReference type="InterPro" id="IPR005467">
    <property type="entry name" value="His_kinase_dom"/>
</dbReference>
<dbReference type="EMBL" id="JBHUHO010000049">
    <property type="protein sequence ID" value="MFD2118058.1"/>
    <property type="molecule type" value="Genomic_DNA"/>
</dbReference>
<evidence type="ECO:0000256" key="6">
    <source>
        <dbReference type="ARBA" id="ARBA00022741"/>
    </source>
</evidence>
<keyword evidence="11" id="KW-0175">Coiled coil</keyword>
<dbReference type="SMART" id="SM00388">
    <property type="entry name" value="HisKA"/>
    <property type="match status" value="1"/>
</dbReference>
<keyword evidence="9 12" id="KW-1133">Transmembrane helix</keyword>
<feature type="transmembrane region" description="Helical" evidence="12">
    <location>
        <begin position="237"/>
        <end position="258"/>
    </location>
</feature>
<keyword evidence="6" id="KW-0547">Nucleotide-binding</keyword>
<evidence type="ECO:0000256" key="8">
    <source>
        <dbReference type="ARBA" id="ARBA00022840"/>
    </source>
</evidence>
<evidence type="ECO:0000313" key="15">
    <source>
        <dbReference type="Proteomes" id="UP001597362"/>
    </source>
</evidence>
<reference evidence="15" key="1">
    <citation type="journal article" date="2019" name="Int. J. Syst. Evol. Microbiol.">
        <title>The Global Catalogue of Microorganisms (GCM) 10K type strain sequencing project: providing services to taxonomists for standard genome sequencing and annotation.</title>
        <authorList>
            <consortium name="The Broad Institute Genomics Platform"/>
            <consortium name="The Broad Institute Genome Sequencing Center for Infectious Disease"/>
            <person name="Wu L."/>
            <person name="Ma J."/>
        </authorList>
    </citation>
    <scope>NUCLEOTIDE SEQUENCE [LARGE SCALE GENOMIC DNA]</scope>
    <source>
        <strain evidence="15">GH52</strain>
    </source>
</reference>
<evidence type="ECO:0000256" key="9">
    <source>
        <dbReference type="ARBA" id="ARBA00022989"/>
    </source>
</evidence>
<protein>
    <recommendedName>
        <fullName evidence="2">histidine kinase</fullName>
        <ecNumber evidence="2">2.7.13.3</ecNumber>
    </recommendedName>
</protein>
<keyword evidence="12" id="KW-0472">Membrane</keyword>
<evidence type="ECO:0000256" key="2">
    <source>
        <dbReference type="ARBA" id="ARBA00012438"/>
    </source>
</evidence>
<keyword evidence="15" id="KW-1185">Reference proteome</keyword>
<evidence type="ECO:0000313" key="14">
    <source>
        <dbReference type="EMBL" id="MFD2118058.1"/>
    </source>
</evidence>
<dbReference type="PANTHER" id="PTHR45436">
    <property type="entry name" value="SENSOR HISTIDINE KINASE YKOH"/>
    <property type="match status" value="1"/>
</dbReference>
<dbReference type="GO" id="GO:0016301">
    <property type="term" value="F:kinase activity"/>
    <property type="evidence" value="ECO:0007669"/>
    <property type="project" value="UniProtKB-KW"/>
</dbReference>
<dbReference type="CDD" id="cd00075">
    <property type="entry name" value="HATPase"/>
    <property type="match status" value="1"/>
</dbReference>
<dbReference type="Gene3D" id="3.30.565.10">
    <property type="entry name" value="Histidine kinase-like ATPase, C-terminal domain"/>
    <property type="match status" value="1"/>
</dbReference>
<keyword evidence="8" id="KW-0067">ATP-binding</keyword>
<evidence type="ECO:0000256" key="5">
    <source>
        <dbReference type="ARBA" id="ARBA00022692"/>
    </source>
</evidence>
<proteinExistence type="predicted"/>
<feature type="domain" description="Histidine kinase" evidence="13">
    <location>
        <begin position="330"/>
        <end position="536"/>
    </location>
</feature>
<dbReference type="InterPro" id="IPR036097">
    <property type="entry name" value="HisK_dim/P_sf"/>
</dbReference>
<dbReference type="EC" id="2.7.13.3" evidence="2"/>
<dbReference type="InterPro" id="IPR003661">
    <property type="entry name" value="HisK_dim/P_dom"/>
</dbReference>
<keyword evidence="7 14" id="KW-0418">Kinase</keyword>
<keyword evidence="10" id="KW-0902">Two-component regulatory system</keyword>
<evidence type="ECO:0000256" key="4">
    <source>
        <dbReference type="ARBA" id="ARBA00022679"/>
    </source>
</evidence>
<dbReference type="Gene3D" id="1.10.287.130">
    <property type="match status" value="1"/>
</dbReference>
<evidence type="ECO:0000256" key="1">
    <source>
        <dbReference type="ARBA" id="ARBA00000085"/>
    </source>
</evidence>
<organism evidence="14 15">
    <name type="scientific">Paenibacillus yanchengensis</name>
    <dbReference type="NCBI Taxonomy" id="2035833"/>
    <lineage>
        <taxon>Bacteria</taxon>
        <taxon>Bacillati</taxon>
        <taxon>Bacillota</taxon>
        <taxon>Bacilli</taxon>
        <taxon>Bacillales</taxon>
        <taxon>Paenibacillaceae</taxon>
        <taxon>Paenibacillus</taxon>
    </lineage>
</organism>
<evidence type="ECO:0000256" key="11">
    <source>
        <dbReference type="SAM" id="Coils"/>
    </source>
</evidence>
<keyword evidence="5 12" id="KW-0812">Transmembrane</keyword>
<dbReference type="InterPro" id="IPR036890">
    <property type="entry name" value="HATPase_C_sf"/>
</dbReference>
<keyword evidence="3" id="KW-0597">Phosphoprotein</keyword>
<evidence type="ECO:0000256" key="7">
    <source>
        <dbReference type="ARBA" id="ARBA00022777"/>
    </source>
</evidence>
<dbReference type="InterPro" id="IPR050428">
    <property type="entry name" value="TCS_sensor_his_kinase"/>
</dbReference>
<dbReference type="InterPro" id="IPR003594">
    <property type="entry name" value="HATPase_dom"/>
</dbReference>
<comment type="caution">
    <text evidence="14">The sequence shown here is derived from an EMBL/GenBank/DDBJ whole genome shotgun (WGS) entry which is preliminary data.</text>
</comment>
<dbReference type="SUPFAM" id="SSF55874">
    <property type="entry name" value="ATPase domain of HSP90 chaperone/DNA topoisomerase II/histidine kinase"/>
    <property type="match status" value="1"/>
</dbReference>
<keyword evidence="4" id="KW-0808">Transferase</keyword>
<dbReference type="Pfam" id="PF02518">
    <property type="entry name" value="HATPase_c"/>
    <property type="match status" value="1"/>
</dbReference>
<evidence type="ECO:0000256" key="3">
    <source>
        <dbReference type="ARBA" id="ARBA00022553"/>
    </source>
</evidence>
<evidence type="ECO:0000256" key="12">
    <source>
        <dbReference type="SAM" id="Phobius"/>
    </source>
</evidence>
<gene>
    <name evidence="14" type="ORF">ACFSJH_20360</name>
</gene>